<dbReference type="GO" id="GO:0005634">
    <property type="term" value="C:nucleus"/>
    <property type="evidence" value="ECO:0007669"/>
    <property type="project" value="UniProtKB-SubCell"/>
</dbReference>
<evidence type="ECO:0000256" key="2">
    <source>
        <dbReference type="ARBA" id="ARBA00005510"/>
    </source>
</evidence>
<comment type="subcellular location">
    <subcellularLocation>
        <location evidence="1">Nucleus</location>
    </subcellularLocation>
</comment>
<dbReference type="Pfam" id="PF00010">
    <property type="entry name" value="HLH"/>
    <property type="match status" value="1"/>
</dbReference>
<comment type="similarity">
    <text evidence="2">Belongs to the bHLH protein family.</text>
</comment>
<evidence type="ECO:0000256" key="6">
    <source>
        <dbReference type="SAM" id="MobiDB-lite"/>
    </source>
</evidence>
<evidence type="ECO:0000313" key="9">
    <source>
        <dbReference type="Proteomes" id="UP000639772"/>
    </source>
</evidence>
<keyword evidence="5" id="KW-0539">Nucleus</keyword>
<dbReference type="FunFam" id="4.10.280.10:FF:000002">
    <property type="entry name" value="Basic helix-loop-helix transcription factor"/>
    <property type="match status" value="1"/>
</dbReference>
<evidence type="ECO:0000256" key="3">
    <source>
        <dbReference type="ARBA" id="ARBA00023015"/>
    </source>
</evidence>
<dbReference type="PANTHER" id="PTHR12565:SF184">
    <property type="entry name" value="BHLH TRANSCRIPTION FACTOR"/>
    <property type="match status" value="1"/>
</dbReference>
<keyword evidence="3" id="KW-0805">Transcription regulation</keyword>
<accession>A0A835S966</accession>
<dbReference type="CDD" id="cd18919">
    <property type="entry name" value="bHLH_AtBPE_like"/>
    <property type="match status" value="1"/>
</dbReference>
<dbReference type="SMART" id="SM00353">
    <property type="entry name" value="HLH"/>
    <property type="match status" value="1"/>
</dbReference>
<dbReference type="EMBL" id="JADCNM010000001">
    <property type="protein sequence ID" value="KAG0502740.1"/>
    <property type="molecule type" value="Genomic_DNA"/>
</dbReference>
<feature type="compositionally biased region" description="Basic and acidic residues" evidence="6">
    <location>
        <begin position="175"/>
        <end position="196"/>
    </location>
</feature>
<organism evidence="8 9">
    <name type="scientific">Vanilla planifolia</name>
    <name type="common">Vanilla</name>
    <dbReference type="NCBI Taxonomy" id="51239"/>
    <lineage>
        <taxon>Eukaryota</taxon>
        <taxon>Viridiplantae</taxon>
        <taxon>Streptophyta</taxon>
        <taxon>Embryophyta</taxon>
        <taxon>Tracheophyta</taxon>
        <taxon>Spermatophyta</taxon>
        <taxon>Magnoliopsida</taxon>
        <taxon>Liliopsida</taxon>
        <taxon>Asparagales</taxon>
        <taxon>Orchidaceae</taxon>
        <taxon>Vanilloideae</taxon>
        <taxon>Vanilleae</taxon>
        <taxon>Vanilla</taxon>
    </lineage>
</organism>
<comment type="caution">
    <text evidence="8">The sequence shown here is derived from an EMBL/GenBank/DDBJ whole genome shotgun (WGS) entry which is preliminary data.</text>
</comment>
<dbReference type="AlphaFoldDB" id="A0A835S966"/>
<dbReference type="PROSITE" id="PS50888">
    <property type="entry name" value="BHLH"/>
    <property type="match status" value="1"/>
</dbReference>
<dbReference type="InterPro" id="IPR011598">
    <property type="entry name" value="bHLH_dom"/>
</dbReference>
<evidence type="ECO:0000256" key="5">
    <source>
        <dbReference type="ARBA" id="ARBA00023242"/>
    </source>
</evidence>
<feature type="domain" description="BHLH" evidence="7">
    <location>
        <begin position="208"/>
        <end position="258"/>
    </location>
</feature>
<reference evidence="8 9" key="1">
    <citation type="journal article" date="2020" name="Nat. Food">
        <title>A phased Vanilla planifolia genome enables genetic improvement of flavour and production.</title>
        <authorList>
            <person name="Hasing T."/>
            <person name="Tang H."/>
            <person name="Brym M."/>
            <person name="Khazi F."/>
            <person name="Huang T."/>
            <person name="Chambers A.H."/>
        </authorList>
    </citation>
    <scope>NUCLEOTIDE SEQUENCE [LARGE SCALE GENOMIC DNA]</scope>
    <source>
        <tissue evidence="8">Leaf</tissue>
    </source>
</reference>
<dbReference type="GO" id="GO:0046983">
    <property type="term" value="F:protein dimerization activity"/>
    <property type="evidence" value="ECO:0007669"/>
    <property type="project" value="InterPro"/>
</dbReference>
<dbReference type="InterPro" id="IPR024097">
    <property type="entry name" value="bHLH_ZIP_TF"/>
</dbReference>
<evidence type="ECO:0000256" key="4">
    <source>
        <dbReference type="ARBA" id="ARBA00023163"/>
    </source>
</evidence>
<evidence type="ECO:0000313" key="8">
    <source>
        <dbReference type="EMBL" id="KAG0502740.1"/>
    </source>
</evidence>
<dbReference type="InterPro" id="IPR036638">
    <property type="entry name" value="HLH_DNA-bd_sf"/>
</dbReference>
<evidence type="ECO:0000259" key="7">
    <source>
        <dbReference type="PROSITE" id="PS50888"/>
    </source>
</evidence>
<sequence length="280" mass="31013">MNCGAQSSDEVLPLCLLNLNWEHSVDPQDSILSSQPPASLAVQISGFMDDPLNSMHANHMLQFPNDLGFVERAARYSFNGGNFGARPYQFGIQEAGKLSRAPNIKFHGLRRAQHRVVRRQVGGRERLAAAERITSVTDLASARGESNAKKRKAAPKCKGKRMVKCKKPKSGRSTANEKDGCMPKEEEADVKNPDPHKDYIHVRARRGQATDSHSLAERVRREKISQRMMLLQALVPGCSKITGKALVLDEIINYVQSLQRQVEFLSMKLATVDPLGLTSA</sequence>
<dbReference type="Proteomes" id="UP000639772">
    <property type="component" value="Chromosome 1"/>
</dbReference>
<proteinExistence type="inferred from homology"/>
<feature type="region of interest" description="Disordered" evidence="6">
    <location>
        <begin position="165"/>
        <end position="196"/>
    </location>
</feature>
<dbReference type="GO" id="GO:0003700">
    <property type="term" value="F:DNA-binding transcription factor activity"/>
    <property type="evidence" value="ECO:0007669"/>
    <property type="project" value="TreeGrafter"/>
</dbReference>
<dbReference type="PANTHER" id="PTHR12565">
    <property type="entry name" value="STEROL REGULATORY ELEMENT-BINDING PROTEIN"/>
    <property type="match status" value="1"/>
</dbReference>
<dbReference type="SUPFAM" id="SSF47459">
    <property type="entry name" value="HLH, helix-loop-helix DNA-binding domain"/>
    <property type="match status" value="1"/>
</dbReference>
<protein>
    <recommendedName>
        <fullName evidence="7">BHLH domain-containing protein</fullName>
    </recommendedName>
</protein>
<name>A0A835S966_VANPL</name>
<dbReference type="OrthoDB" id="1928604at2759"/>
<evidence type="ECO:0000256" key="1">
    <source>
        <dbReference type="ARBA" id="ARBA00004123"/>
    </source>
</evidence>
<gene>
    <name evidence="8" type="ORF">HPP92_002812</name>
</gene>
<keyword evidence="4" id="KW-0804">Transcription</keyword>
<dbReference type="Gene3D" id="4.10.280.10">
    <property type="entry name" value="Helix-loop-helix DNA-binding domain"/>
    <property type="match status" value="1"/>
</dbReference>